<reference evidence="2" key="1">
    <citation type="submission" date="2017-04" db="EMBL/GenBank/DDBJ databases">
        <authorList>
            <person name="Varghese N."/>
            <person name="Submissions S."/>
        </authorList>
    </citation>
    <scope>NUCLEOTIDE SEQUENCE [LARGE SCALE GENOMIC DNA]</scope>
    <source>
        <strain evidence="2">DSM 44073</strain>
    </source>
</reference>
<evidence type="ECO:0000313" key="1">
    <source>
        <dbReference type="EMBL" id="SMD25228.1"/>
    </source>
</evidence>
<sequence>MSASGDNRGSYEIVLCPTGADPLSVLFEPGAGEFEIDSGDHFRMVVSGPEGERVEFAHGPGYVSVWPSPALSVVVYDSAGAAVPLLGY</sequence>
<organism evidence="1 2">
    <name type="scientific">Lentzea albidocapillata</name>
    <dbReference type="NCBI Taxonomy" id="40571"/>
    <lineage>
        <taxon>Bacteria</taxon>
        <taxon>Bacillati</taxon>
        <taxon>Actinomycetota</taxon>
        <taxon>Actinomycetes</taxon>
        <taxon>Pseudonocardiales</taxon>
        <taxon>Pseudonocardiaceae</taxon>
        <taxon>Lentzea</taxon>
    </lineage>
</organism>
<name>A0A1W2FUE3_9PSEU</name>
<gene>
    <name evidence="1" type="ORF">SAMN05660733_08065</name>
</gene>
<accession>A0A1W2FUE3</accession>
<dbReference type="AlphaFoldDB" id="A0A1W2FUE3"/>
<protein>
    <submittedName>
        <fullName evidence="1">Uncharacterized protein</fullName>
    </submittedName>
</protein>
<dbReference type="Proteomes" id="UP000192840">
    <property type="component" value="Unassembled WGS sequence"/>
</dbReference>
<evidence type="ECO:0000313" key="2">
    <source>
        <dbReference type="Proteomes" id="UP000192840"/>
    </source>
</evidence>
<dbReference type="EMBL" id="FWYC01000025">
    <property type="protein sequence ID" value="SMD25228.1"/>
    <property type="molecule type" value="Genomic_DNA"/>
</dbReference>
<proteinExistence type="predicted"/>
<keyword evidence="2" id="KW-1185">Reference proteome</keyword>
<dbReference type="STRING" id="40571.SAMN05660733_08065"/>